<dbReference type="SUPFAM" id="SSF47565">
    <property type="entry name" value="Insect pheromone/odorant-binding proteins"/>
    <property type="match status" value="1"/>
</dbReference>
<accession>A0AAN7PAH1</accession>
<dbReference type="GO" id="GO:0005549">
    <property type="term" value="F:odorant binding"/>
    <property type="evidence" value="ECO:0007669"/>
    <property type="project" value="InterPro"/>
</dbReference>
<organism evidence="2 3">
    <name type="scientific">Aquatica leii</name>
    <dbReference type="NCBI Taxonomy" id="1421715"/>
    <lineage>
        <taxon>Eukaryota</taxon>
        <taxon>Metazoa</taxon>
        <taxon>Ecdysozoa</taxon>
        <taxon>Arthropoda</taxon>
        <taxon>Hexapoda</taxon>
        <taxon>Insecta</taxon>
        <taxon>Pterygota</taxon>
        <taxon>Neoptera</taxon>
        <taxon>Endopterygota</taxon>
        <taxon>Coleoptera</taxon>
        <taxon>Polyphaga</taxon>
        <taxon>Elateriformia</taxon>
        <taxon>Elateroidea</taxon>
        <taxon>Lampyridae</taxon>
        <taxon>Luciolinae</taxon>
        <taxon>Aquatica</taxon>
    </lineage>
</organism>
<feature type="chain" id="PRO_5042954984" evidence="1">
    <location>
        <begin position="22"/>
        <end position="187"/>
    </location>
</feature>
<keyword evidence="1" id="KW-0732">Signal</keyword>
<reference evidence="3" key="1">
    <citation type="submission" date="2023-01" db="EMBL/GenBank/DDBJ databases">
        <title>Key to firefly adult light organ development and bioluminescence: homeobox transcription factors regulate luciferase expression and transportation to peroxisome.</title>
        <authorList>
            <person name="Fu X."/>
        </authorList>
    </citation>
    <scope>NUCLEOTIDE SEQUENCE [LARGE SCALE GENOMIC DNA]</scope>
</reference>
<name>A0AAN7PAH1_9COLE</name>
<protein>
    <submittedName>
        <fullName evidence="2">Uncharacterized protein</fullName>
    </submittedName>
</protein>
<evidence type="ECO:0000313" key="2">
    <source>
        <dbReference type="EMBL" id="KAK4878331.1"/>
    </source>
</evidence>
<feature type="signal peptide" evidence="1">
    <location>
        <begin position="1"/>
        <end position="21"/>
    </location>
</feature>
<evidence type="ECO:0000313" key="3">
    <source>
        <dbReference type="Proteomes" id="UP001353858"/>
    </source>
</evidence>
<sequence length="187" mass="21897">MLNYTLIAIILSIFLFKFSPANKTATNSTSIRSNSSYTNNTNNTKNISKLLTDDLNLTLEFKLSYIKNFTRVKYECLNETMAMMNYSRSQADTIDMIERSWYVRRNNKETRCWCGCVCRRMMILNASNVVVDDELEIFSRVLVNDSHIEDEIDEDCADLENTIRGLDYCDMGFKLYICILDQFYDYD</sequence>
<dbReference type="Proteomes" id="UP001353858">
    <property type="component" value="Unassembled WGS sequence"/>
</dbReference>
<comment type="caution">
    <text evidence="2">The sequence shown here is derived from an EMBL/GenBank/DDBJ whole genome shotgun (WGS) entry which is preliminary data.</text>
</comment>
<dbReference type="Gene3D" id="1.10.238.20">
    <property type="entry name" value="Pheromone/general odorant binding protein domain"/>
    <property type="match status" value="1"/>
</dbReference>
<evidence type="ECO:0000256" key="1">
    <source>
        <dbReference type="SAM" id="SignalP"/>
    </source>
</evidence>
<dbReference type="EMBL" id="JARPUR010000004">
    <property type="protein sequence ID" value="KAK4878331.1"/>
    <property type="molecule type" value="Genomic_DNA"/>
</dbReference>
<keyword evidence="3" id="KW-1185">Reference proteome</keyword>
<dbReference type="AlphaFoldDB" id="A0AAN7PAH1"/>
<gene>
    <name evidence="2" type="ORF">RN001_010837</name>
</gene>
<dbReference type="InterPro" id="IPR036728">
    <property type="entry name" value="PBP_GOBP_sf"/>
</dbReference>
<proteinExistence type="predicted"/>